<accession>A0ABZ2LG99</accession>
<dbReference type="EMBL" id="CP089983">
    <property type="protein sequence ID" value="WXB09952.1"/>
    <property type="molecule type" value="Genomic_DNA"/>
</dbReference>
<name>A0ABZ2LG99_9BACT</name>
<organism evidence="1 2">
    <name type="scientific">Pendulispora rubella</name>
    <dbReference type="NCBI Taxonomy" id="2741070"/>
    <lineage>
        <taxon>Bacteria</taxon>
        <taxon>Pseudomonadati</taxon>
        <taxon>Myxococcota</taxon>
        <taxon>Myxococcia</taxon>
        <taxon>Myxococcales</taxon>
        <taxon>Sorangiineae</taxon>
        <taxon>Pendulisporaceae</taxon>
        <taxon>Pendulispora</taxon>
    </lineage>
</organism>
<dbReference type="PANTHER" id="PTHR42924">
    <property type="entry name" value="EXONUCLEASE"/>
    <property type="match status" value="1"/>
</dbReference>
<proteinExistence type="predicted"/>
<gene>
    <name evidence="1" type="ORF">LVJ94_22320</name>
</gene>
<dbReference type="RefSeq" id="WP_394839625.1">
    <property type="nucleotide sequence ID" value="NZ_CP089929.1"/>
</dbReference>
<dbReference type="InterPro" id="IPR052018">
    <property type="entry name" value="PHP_domain"/>
</dbReference>
<keyword evidence="2" id="KW-1185">Reference proteome</keyword>
<evidence type="ECO:0000313" key="1">
    <source>
        <dbReference type="EMBL" id="WXB09952.1"/>
    </source>
</evidence>
<dbReference type="Proteomes" id="UP001374803">
    <property type="component" value="Chromosome"/>
</dbReference>
<protein>
    <submittedName>
        <fullName evidence="1">CehA/McbA family metallohydrolase</fullName>
    </submittedName>
</protein>
<dbReference type="PANTHER" id="PTHR42924:SF3">
    <property type="entry name" value="POLYMERASE_HISTIDINOL PHOSPHATASE N-TERMINAL DOMAIN-CONTAINING PROTEIN"/>
    <property type="match status" value="1"/>
</dbReference>
<dbReference type="SUPFAM" id="SSF89550">
    <property type="entry name" value="PHP domain-like"/>
    <property type="match status" value="1"/>
</dbReference>
<dbReference type="Gene3D" id="3.20.20.140">
    <property type="entry name" value="Metal-dependent hydrolases"/>
    <property type="match status" value="1"/>
</dbReference>
<reference evidence="1" key="1">
    <citation type="submission" date="2021-12" db="EMBL/GenBank/DDBJ databases">
        <title>Discovery of the Pendulisporaceae a myxobacterial family with distinct sporulation behavior and unique specialized metabolism.</title>
        <authorList>
            <person name="Garcia R."/>
            <person name="Popoff A."/>
            <person name="Bader C.D."/>
            <person name="Loehr J."/>
            <person name="Walesch S."/>
            <person name="Walt C."/>
            <person name="Boldt J."/>
            <person name="Bunk B."/>
            <person name="Haeckl F.J.F.P.J."/>
            <person name="Gunesch A.P."/>
            <person name="Birkelbach J."/>
            <person name="Nuebel U."/>
            <person name="Pietschmann T."/>
            <person name="Bach T."/>
            <person name="Mueller R."/>
        </authorList>
    </citation>
    <scope>NUCLEOTIDE SEQUENCE</scope>
    <source>
        <strain evidence="1">MSr11367</strain>
    </source>
</reference>
<sequence length="803" mass="84658">MSTRLPLLAALFVLGAGLPGCGGCRGTKATPLEHVEARVEPLDRPGTAPRVYGRRGDLVLHGTRDTSITVAAVADLPNHRPLRGSILDVGLAGAGPSDPLLWWRAAWVDSGQKLHPLIATEVSPRKCPEGSDGVHIEGDVDAVHLATDLCALADGGYRVTTSATGLPAGATLADDLNPGPADAVIDRVGAEWQGDETTRFVVLAGYGIGVALQATGMRARSRRVRATGTISPAPITLLHEGAEATRILHVVHGDALDALGTLPFATRTARIGLADGRPGFLAVRDNADRVLASGVLPAGGPRTLKLTEGLGETLTVRDADGVPASRAVPIAEAASPALLSIPSGRVALRFIDGRDAPVPVHVIFRGLEGTPDPTPEVTGRAYAGGRSVYLLDGSGTVHLAPGRYKVTATHGPTYSLSSKEIDVAPGGEQTVADRLTAVVDTHEWTAADFHLHSEPSHDSSVSLHARLASLTCEGVDLAVATDHNHVTDYEPVARELNLTSRLATVPGAEITSAGARVWGHFNAFPLPAAGDAAPEEATPPYYEILPRELFAKARAAGARVVQVNHARMPPNIGYFDLAHLDAATGRADADFADDFDALEAYNGFWIESPDRVREGARDLVALARRGRRPIATGNSDSHRLLYEEAGYPRTYVHTPSGAAADRAVRTIDAMLTGDTTVSSGPLVVLTVEGKSPGSVVRPNAKNELRVKVRVFAPAWVPVETIEVWRDDEPVQHFPAGPARDGLRFERETIVKGVDTDATILAWAEARTPLGDVLPNPNARAIGFSGLVYVDADGDGRVNVPSKH</sequence>
<dbReference type="NCBIfam" id="NF038032">
    <property type="entry name" value="CehA_McbA_metalo"/>
    <property type="match status" value="1"/>
</dbReference>
<evidence type="ECO:0000313" key="2">
    <source>
        <dbReference type="Proteomes" id="UP001374803"/>
    </source>
</evidence>
<dbReference type="InterPro" id="IPR016195">
    <property type="entry name" value="Pol/histidinol_Pase-like"/>
</dbReference>